<dbReference type="RefSeq" id="WP_246547004.1">
    <property type="nucleotide sequence ID" value="NZ_BAAAXY010000160.1"/>
</dbReference>
<keyword evidence="4" id="KW-0804">Transcription</keyword>
<evidence type="ECO:0000313" key="7">
    <source>
        <dbReference type="Proteomes" id="UP000565579"/>
    </source>
</evidence>
<dbReference type="GO" id="GO:0032993">
    <property type="term" value="C:protein-DNA complex"/>
    <property type="evidence" value="ECO:0007669"/>
    <property type="project" value="TreeGrafter"/>
</dbReference>
<dbReference type="PANTHER" id="PTHR30346:SF0">
    <property type="entry name" value="HCA OPERON TRANSCRIPTIONAL ACTIVATOR HCAR"/>
    <property type="match status" value="1"/>
</dbReference>
<feature type="domain" description="HTH lysR-type" evidence="5">
    <location>
        <begin position="1"/>
        <end position="57"/>
    </location>
</feature>
<protein>
    <submittedName>
        <fullName evidence="6">DNA-binding transcriptional LysR family regulator</fullName>
    </submittedName>
</protein>
<dbReference type="Proteomes" id="UP000565579">
    <property type="component" value="Unassembled WGS sequence"/>
</dbReference>
<proteinExistence type="inferred from homology"/>
<evidence type="ECO:0000256" key="1">
    <source>
        <dbReference type="ARBA" id="ARBA00009437"/>
    </source>
</evidence>
<comment type="caution">
    <text evidence="6">The sequence shown here is derived from an EMBL/GenBank/DDBJ whole genome shotgun (WGS) entry which is preliminary data.</text>
</comment>
<dbReference type="Gene3D" id="1.10.10.10">
    <property type="entry name" value="Winged helix-like DNA-binding domain superfamily/Winged helix DNA-binding domain"/>
    <property type="match status" value="1"/>
</dbReference>
<dbReference type="InterPro" id="IPR036390">
    <property type="entry name" value="WH_DNA-bd_sf"/>
</dbReference>
<organism evidence="6 7">
    <name type="scientific">Nonomuraea rubra</name>
    <dbReference type="NCBI Taxonomy" id="46180"/>
    <lineage>
        <taxon>Bacteria</taxon>
        <taxon>Bacillati</taxon>
        <taxon>Actinomycetota</taxon>
        <taxon>Actinomycetes</taxon>
        <taxon>Streptosporangiales</taxon>
        <taxon>Streptosporangiaceae</taxon>
        <taxon>Nonomuraea</taxon>
    </lineage>
</organism>
<dbReference type="AlphaFoldDB" id="A0A7X0P243"/>
<dbReference type="GO" id="GO:0003677">
    <property type="term" value="F:DNA binding"/>
    <property type="evidence" value="ECO:0007669"/>
    <property type="project" value="UniProtKB-KW"/>
</dbReference>
<dbReference type="PROSITE" id="PS50931">
    <property type="entry name" value="HTH_LYSR"/>
    <property type="match status" value="1"/>
</dbReference>
<dbReference type="Gene3D" id="3.40.190.10">
    <property type="entry name" value="Periplasmic binding protein-like II"/>
    <property type="match status" value="2"/>
</dbReference>
<gene>
    <name evidence="6" type="ORF">HD593_008436</name>
</gene>
<dbReference type="Pfam" id="PF03466">
    <property type="entry name" value="LysR_substrate"/>
    <property type="match status" value="1"/>
</dbReference>
<reference evidence="6 7" key="1">
    <citation type="submission" date="2020-08" db="EMBL/GenBank/DDBJ databases">
        <title>Sequencing the genomes of 1000 actinobacteria strains.</title>
        <authorList>
            <person name="Klenk H.-P."/>
        </authorList>
    </citation>
    <scope>NUCLEOTIDE SEQUENCE [LARGE SCALE GENOMIC DNA]</scope>
    <source>
        <strain evidence="6 7">DSM 43768</strain>
    </source>
</reference>
<keyword evidence="7" id="KW-1185">Reference proteome</keyword>
<dbReference type="InterPro" id="IPR000847">
    <property type="entry name" value="LysR_HTH_N"/>
</dbReference>
<evidence type="ECO:0000313" key="6">
    <source>
        <dbReference type="EMBL" id="MBB6553641.1"/>
    </source>
</evidence>
<dbReference type="GO" id="GO:0003700">
    <property type="term" value="F:DNA-binding transcription factor activity"/>
    <property type="evidence" value="ECO:0007669"/>
    <property type="project" value="InterPro"/>
</dbReference>
<dbReference type="PANTHER" id="PTHR30346">
    <property type="entry name" value="TRANSCRIPTIONAL DUAL REGULATOR HCAR-RELATED"/>
    <property type="match status" value="1"/>
</dbReference>
<keyword evidence="2" id="KW-0805">Transcription regulation</keyword>
<keyword evidence="3 6" id="KW-0238">DNA-binding</keyword>
<evidence type="ECO:0000256" key="3">
    <source>
        <dbReference type="ARBA" id="ARBA00023125"/>
    </source>
</evidence>
<sequence>MRDIAIFLVLAEELHFGRAAARLHVSQARVSQAIAEQERRLGGTLFDRSNRRNIQLTPLGRQLHGELGPAYAALCDSIERARLAARGITAVLRVGMLPMNVHDLRPYWATFRARHPTWELRFSHPPFHDVFGCLRRDEIDVLVAWLPVEEPDLTVGPVLFSEPRVLAVAAGHELARRTSVSLEVVSDFRHADTEIGPAYWFEGYVPSRTRSGRRIERGPLVRNPNEALTLTGLGEVVTIFPAHMARYGVRPDIAYLAVQDMSPLAYALVWRTAAENAPIRALTRTVRDLGPLETGG</sequence>
<evidence type="ECO:0000256" key="4">
    <source>
        <dbReference type="ARBA" id="ARBA00023163"/>
    </source>
</evidence>
<accession>A0A7X0P243</accession>
<dbReference type="Pfam" id="PF00126">
    <property type="entry name" value="HTH_1"/>
    <property type="match status" value="1"/>
</dbReference>
<evidence type="ECO:0000256" key="2">
    <source>
        <dbReference type="ARBA" id="ARBA00023015"/>
    </source>
</evidence>
<comment type="similarity">
    <text evidence="1">Belongs to the LysR transcriptional regulatory family.</text>
</comment>
<dbReference type="SUPFAM" id="SSF46785">
    <property type="entry name" value="Winged helix' DNA-binding domain"/>
    <property type="match status" value="1"/>
</dbReference>
<dbReference type="InterPro" id="IPR036388">
    <property type="entry name" value="WH-like_DNA-bd_sf"/>
</dbReference>
<dbReference type="InterPro" id="IPR005119">
    <property type="entry name" value="LysR_subst-bd"/>
</dbReference>
<name>A0A7X0P243_9ACTN</name>
<evidence type="ECO:0000259" key="5">
    <source>
        <dbReference type="PROSITE" id="PS50931"/>
    </source>
</evidence>
<dbReference type="SUPFAM" id="SSF53850">
    <property type="entry name" value="Periplasmic binding protein-like II"/>
    <property type="match status" value="1"/>
</dbReference>
<dbReference type="EMBL" id="JACHMI010000001">
    <property type="protein sequence ID" value="MBB6553641.1"/>
    <property type="molecule type" value="Genomic_DNA"/>
</dbReference>